<comment type="caution">
    <text evidence="7">The sequence shown here is derived from an EMBL/GenBank/DDBJ whole genome shotgun (WGS) entry which is preliminary data.</text>
</comment>
<dbReference type="Proteomes" id="UP000519004">
    <property type="component" value="Unassembled WGS sequence"/>
</dbReference>
<sequence length="233" mass="25333">MSRILLWVLALAVCLLFVALGRWQWARALEKEALLAAQAQALAEPVPLPLARALADGDGGLRWVEGEGVFVDAPAILLDNQQRGGRVGVKAYRLFRPLDGDHEVLVDLGWLPLPPDRALPAIARPEGVQRVRGLLAPPPAIGLRLATAGVQADGTRLLLYLDTTELANELQRPLATRVLRLDPALPLGYARDLDLLPNTLPPEKHRGYALQWWGLAAAVAVIALLLGVRRRKA</sequence>
<dbReference type="CDD" id="cd06662">
    <property type="entry name" value="SURF1"/>
    <property type="match status" value="1"/>
</dbReference>
<gene>
    <name evidence="7" type="ORF">HNQ58_000537</name>
</gene>
<comment type="caution">
    <text evidence="6">Lacks conserved residue(s) required for the propagation of feature annotation.</text>
</comment>
<dbReference type="GO" id="GO:0005886">
    <property type="term" value="C:plasma membrane"/>
    <property type="evidence" value="ECO:0007669"/>
    <property type="project" value="UniProtKB-SubCell"/>
</dbReference>
<organism evidence="7 8">
    <name type="scientific">Rehaibacterium terrae</name>
    <dbReference type="NCBI Taxonomy" id="1341696"/>
    <lineage>
        <taxon>Bacteria</taxon>
        <taxon>Pseudomonadati</taxon>
        <taxon>Pseudomonadota</taxon>
        <taxon>Gammaproteobacteria</taxon>
        <taxon>Lysobacterales</taxon>
        <taxon>Lysobacteraceae</taxon>
        <taxon>Rehaibacterium</taxon>
    </lineage>
</organism>
<reference evidence="7 8" key="1">
    <citation type="submission" date="2020-08" db="EMBL/GenBank/DDBJ databases">
        <title>Genomic Encyclopedia of Type Strains, Phase IV (KMG-IV): sequencing the most valuable type-strain genomes for metagenomic binning, comparative biology and taxonomic classification.</title>
        <authorList>
            <person name="Goeker M."/>
        </authorList>
    </citation>
    <scope>NUCLEOTIDE SEQUENCE [LARGE SCALE GENOMIC DNA]</scope>
    <source>
        <strain evidence="7 8">DSM 25897</strain>
    </source>
</reference>
<keyword evidence="4 6" id="KW-1133">Transmembrane helix</keyword>
<accession>A0A7W7XXW1</accession>
<evidence type="ECO:0000256" key="4">
    <source>
        <dbReference type="ARBA" id="ARBA00022989"/>
    </source>
</evidence>
<proteinExistence type="inferred from homology"/>
<evidence type="ECO:0000313" key="7">
    <source>
        <dbReference type="EMBL" id="MBB5014661.1"/>
    </source>
</evidence>
<dbReference type="AlphaFoldDB" id="A0A7W7XXW1"/>
<evidence type="ECO:0000256" key="1">
    <source>
        <dbReference type="ARBA" id="ARBA00004370"/>
    </source>
</evidence>
<dbReference type="InterPro" id="IPR002994">
    <property type="entry name" value="Surf1/Shy1"/>
</dbReference>
<dbReference type="PANTHER" id="PTHR23427:SF2">
    <property type="entry name" value="SURFEIT LOCUS PROTEIN 1"/>
    <property type="match status" value="1"/>
</dbReference>
<keyword evidence="3 6" id="KW-0812">Transmembrane</keyword>
<evidence type="ECO:0000256" key="6">
    <source>
        <dbReference type="RuleBase" id="RU363076"/>
    </source>
</evidence>
<keyword evidence="5 6" id="KW-0472">Membrane</keyword>
<dbReference type="Pfam" id="PF02104">
    <property type="entry name" value="SURF1"/>
    <property type="match status" value="1"/>
</dbReference>
<dbReference type="PANTHER" id="PTHR23427">
    <property type="entry name" value="SURFEIT LOCUS PROTEIN"/>
    <property type="match status" value="1"/>
</dbReference>
<evidence type="ECO:0000256" key="3">
    <source>
        <dbReference type="ARBA" id="ARBA00022692"/>
    </source>
</evidence>
<dbReference type="RefSeq" id="WP_183947247.1">
    <property type="nucleotide sequence ID" value="NZ_JACHHX010000003.1"/>
</dbReference>
<name>A0A7W7XXW1_9GAMM</name>
<comment type="subcellular location">
    <subcellularLocation>
        <location evidence="6">Cell membrane</location>
        <topology evidence="6">Multi-pass membrane protein</topology>
    </subcellularLocation>
    <subcellularLocation>
        <location evidence="1">Membrane</location>
    </subcellularLocation>
</comment>
<keyword evidence="6" id="KW-1003">Cell membrane</keyword>
<evidence type="ECO:0000313" key="8">
    <source>
        <dbReference type="Proteomes" id="UP000519004"/>
    </source>
</evidence>
<feature type="transmembrane region" description="Helical" evidence="6">
    <location>
        <begin position="210"/>
        <end position="228"/>
    </location>
</feature>
<dbReference type="PROSITE" id="PS50895">
    <property type="entry name" value="SURF1"/>
    <property type="match status" value="1"/>
</dbReference>
<evidence type="ECO:0000256" key="2">
    <source>
        <dbReference type="ARBA" id="ARBA00007165"/>
    </source>
</evidence>
<protein>
    <recommendedName>
        <fullName evidence="6">SURF1-like protein</fullName>
    </recommendedName>
</protein>
<dbReference type="EMBL" id="JACHHX010000003">
    <property type="protein sequence ID" value="MBB5014661.1"/>
    <property type="molecule type" value="Genomic_DNA"/>
</dbReference>
<comment type="similarity">
    <text evidence="2 6">Belongs to the SURF1 family.</text>
</comment>
<keyword evidence="8" id="KW-1185">Reference proteome</keyword>
<dbReference type="InterPro" id="IPR045214">
    <property type="entry name" value="Surf1/Surf4"/>
</dbReference>
<evidence type="ECO:0000256" key="5">
    <source>
        <dbReference type="ARBA" id="ARBA00023136"/>
    </source>
</evidence>